<dbReference type="InterPro" id="IPR038084">
    <property type="entry name" value="PduO/GlcC-like_sf"/>
</dbReference>
<keyword evidence="3" id="KW-0067">ATP-binding</keyword>
<dbReference type="PANTHER" id="PTHR12213:SF0">
    <property type="entry name" value="CORRINOID ADENOSYLTRANSFERASE MMAB"/>
    <property type="match status" value="1"/>
</dbReference>
<dbReference type="InterPro" id="IPR029499">
    <property type="entry name" value="PduO-typ"/>
</dbReference>
<dbReference type="RefSeq" id="WP_050286347.1">
    <property type="nucleotide sequence ID" value="NZ_CAUPYG010000062.1"/>
</dbReference>
<dbReference type="GO" id="GO:0005524">
    <property type="term" value="F:ATP binding"/>
    <property type="evidence" value="ECO:0007669"/>
    <property type="project" value="UniProtKB-KW"/>
</dbReference>
<gene>
    <name evidence="5" type="ORF">HB980_07770</name>
</gene>
<evidence type="ECO:0000256" key="3">
    <source>
        <dbReference type="ARBA" id="ARBA00022840"/>
    </source>
</evidence>
<dbReference type="PANTHER" id="PTHR12213">
    <property type="entry name" value="CORRINOID ADENOSYLTRANSFERASE"/>
    <property type="match status" value="1"/>
</dbReference>
<evidence type="ECO:0000313" key="6">
    <source>
        <dbReference type="Proteomes" id="UP000698240"/>
    </source>
</evidence>
<dbReference type="GO" id="GO:0008817">
    <property type="term" value="F:corrinoid adenosyltransferase activity"/>
    <property type="evidence" value="ECO:0007669"/>
    <property type="project" value="UniProtKB-EC"/>
</dbReference>
<feature type="domain" description="Cobalamin adenosyltransferase-like" evidence="4">
    <location>
        <begin position="3"/>
        <end position="166"/>
    </location>
</feature>
<dbReference type="SUPFAM" id="SSF89028">
    <property type="entry name" value="Cobalamin adenosyltransferase-like"/>
    <property type="match status" value="1"/>
</dbReference>
<dbReference type="InterPro" id="IPR016030">
    <property type="entry name" value="CblAdoTrfase-like"/>
</dbReference>
<dbReference type="Proteomes" id="UP000698240">
    <property type="component" value="Unassembled WGS sequence"/>
</dbReference>
<reference evidence="5" key="1">
    <citation type="submission" date="2020-03" db="EMBL/GenBank/DDBJ databases">
        <authorList>
            <person name="Kislichkina A."/>
            <person name="Dentovskaya S."/>
            <person name="Shaikhutdinov R."/>
            <person name="Ivanov S."/>
            <person name="Sizova A."/>
            <person name="Solomentsev V."/>
            <person name="Bogun A."/>
        </authorList>
    </citation>
    <scope>NUCLEOTIDE SEQUENCE</scope>
    <source>
        <strain evidence="5">SCPM-O-B-8025</strain>
    </source>
</reference>
<dbReference type="SUPFAM" id="SSF143744">
    <property type="entry name" value="GlcG-like"/>
    <property type="match status" value="1"/>
</dbReference>
<protein>
    <submittedName>
        <fullName evidence="5">Cob(I)yrinic acid a,c-diamide adenosyltransferase</fullName>
        <ecNumber evidence="5">2.5.1.17</ecNumber>
    </submittedName>
</protein>
<name>A0AA90XTE4_9GAMM</name>
<dbReference type="InterPro" id="IPR036451">
    <property type="entry name" value="CblAdoTrfase-like_sf"/>
</dbReference>
<evidence type="ECO:0000259" key="4">
    <source>
        <dbReference type="Pfam" id="PF01923"/>
    </source>
</evidence>
<organism evidence="5 6">
    <name type="scientific">Yersinia massiliensis</name>
    <dbReference type="NCBI Taxonomy" id="419257"/>
    <lineage>
        <taxon>Bacteria</taxon>
        <taxon>Pseudomonadati</taxon>
        <taxon>Pseudomonadota</taxon>
        <taxon>Gammaproteobacteria</taxon>
        <taxon>Enterobacterales</taxon>
        <taxon>Yersiniaceae</taxon>
        <taxon>Yersinia</taxon>
    </lineage>
</organism>
<dbReference type="Gene3D" id="3.30.450.150">
    <property type="entry name" value="Haem-degrading domain"/>
    <property type="match status" value="1"/>
</dbReference>
<dbReference type="NCBIfam" id="TIGR00636">
    <property type="entry name" value="PduO_Nterm"/>
    <property type="match status" value="1"/>
</dbReference>
<accession>A0AA90XTE4</accession>
<evidence type="ECO:0000256" key="2">
    <source>
        <dbReference type="ARBA" id="ARBA00022741"/>
    </source>
</evidence>
<dbReference type="EC" id="2.5.1.17" evidence="5"/>
<dbReference type="Pfam" id="PF03928">
    <property type="entry name" value="HbpS-like"/>
    <property type="match status" value="1"/>
</dbReference>
<dbReference type="PIRSF" id="PIRSF036411">
    <property type="entry name" value="ATR_PduO"/>
    <property type="match status" value="1"/>
</dbReference>
<evidence type="ECO:0000313" key="5">
    <source>
        <dbReference type="EMBL" id="NIL26443.1"/>
    </source>
</evidence>
<dbReference type="Pfam" id="PF01923">
    <property type="entry name" value="Cob_adeno_trans"/>
    <property type="match status" value="1"/>
</dbReference>
<dbReference type="AlphaFoldDB" id="A0AA90XTE4"/>
<dbReference type="InterPro" id="IPR009221">
    <property type="entry name" value="PduO"/>
</dbReference>
<sequence length="339" mass="36754">MSIYTKTGDAGTTALFTGQRVKKSHPRVETYGTLDELNAALSLCARVMQGEENRQLIDAVQHQLFYFSAELASEGIEVPPVGRKSISEQDIHALEQAVDRCMAQLPPVKGFILPGDTEAGSRLHFARTLARRCERRLIELAEQVPVRSVLLQYLNRLSDCLYALARDEDQRQQLQQTAQTVLARYLAATQETPPATKTRPTATGLGFSDVHQLVKLAVEAAMTLGIAVVVALTDRHGNLIMTYRMPDTLLVSSELAPKKAWTAVALKAATHQLSSAVQPGADLFQLEASTGGKVVSFGGGYPLWRDGQLVGGLGISGGSVEQDMHIAEAAISALHLRNE</sequence>
<proteinExistence type="predicted"/>
<dbReference type="Gene3D" id="1.20.1200.10">
    <property type="entry name" value="Cobalamin adenosyltransferase-like"/>
    <property type="match status" value="1"/>
</dbReference>
<comment type="caution">
    <text evidence="5">The sequence shown here is derived from an EMBL/GenBank/DDBJ whole genome shotgun (WGS) entry which is preliminary data.</text>
</comment>
<dbReference type="EMBL" id="JAASAN010000002">
    <property type="protein sequence ID" value="NIL26443.1"/>
    <property type="molecule type" value="Genomic_DNA"/>
</dbReference>
<keyword evidence="2" id="KW-0547">Nucleotide-binding</keyword>
<dbReference type="InterPro" id="IPR005624">
    <property type="entry name" value="PduO/GlcC-like"/>
</dbReference>
<keyword evidence="1 5" id="KW-0808">Transferase</keyword>
<evidence type="ECO:0000256" key="1">
    <source>
        <dbReference type="ARBA" id="ARBA00022679"/>
    </source>
</evidence>